<dbReference type="Proteomes" id="UP000306050">
    <property type="component" value="Chromosome SGRAM_21"/>
</dbReference>
<feature type="compositionally biased region" description="Low complexity" evidence="1">
    <location>
        <begin position="603"/>
        <end position="645"/>
    </location>
</feature>
<name>A0A4U7KU05_9BASI</name>
<dbReference type="OrthoDB" id="3269398at2759"/>
<sequence>MSISRASVAESHAMDAGMSRTASRAGSISTLWSSAEVPLCLDPRVQPSSDPFDLYPARNHSIAGSISRNSTRSSQLSMDFGRLSIDIPDEYPCRPDSIRLTPPRASTSGSSSGSSPSRVPSFHIGTIDEDTPMQSSSPISHFPYQPPSLGAQHRVLSSRFSEDTIDEPRLPHSTSQGTFGARLSVPRKSSSGVSDISVSDSSRSSSMQDTNALAQGRVQKPAQAPSDLYRRAYRFFDKGYTVQPSMDSNALTSSSPANVRAFNEEQRHDRPSLVGSDLSHEGSVPSCSRSQTSTHASSSDSASAWSAEESLSRSSAGGPVIVTAEFSRPEAHLTPASSSTYDKRSPSSSHKSDALSIPSLPSLPSFNSTLTTTQADYAKEVRRRPSTADVYSQASRVSPHALATLPLPSLPPVSSPTDPVRYEVQSYNMAPEPSPARKATSSNNTSIDANNSNRSTSSRLLRARFASTPKLRLDANPTLAIDQALHVQHPVPPVPGPLNNPAVDRRPSTAQMDGRAPFFGRRFRSRTLGESDRAETTNMQTASVNAGSRVLPAQALVSPQRPLVLSSLSSGAASASLIPQRHPSQVSAISSDLHSPLYPMQPTPGSSISSATSPATTNSSLPATPRTTTTFPRPKSRGTGSASKTGGAGWASYLQSGLTLHLEGDHGRAYQINLSYLGYDPFGRPEQLVEGTEAARVLTPKRPKSRGDKDQEAEQSGTLEFGPGEETRLVDGFTFEMGRKSEVAVLLKHLTVGEDTKADLLTRQASLSLSAQGNHEVSGYERKGRLAWKFAYRVETDGGHMGKRRLVPLRFSCSATLLNPERARKSRLLNLVKKQMVPTLASKAMASAETLDSPRSASYAYDEGLATTTASPASSRQSNRQLTADPTSPVRRNHIVNSAGGNSAYNSPLRHVSRTAASATSVTSAESSFCSQPTTPGREAAQPDGPMTRMHVLQASPVSAQFGQPTSAHRQLRSFASAGAGVAPALQLDLGQHVVSEPGASSKRLQEKASMASSLSVSSMSSGSVQLAKPMVINGRKLIPISLPAGLARKSRIDPALLRANVIAGSPASAPAAESADRQRSTSMNSSASSSEQSHRRRVANTSNGLKCLLSSQPRTGAASAGSNSRPPTASETIKLEYLARTASENSSPVSFATSPTMLEQPAQPQGLRHQKSLGAAILTPSSFADGERRRRRSKTNEEGGRLRPFTADAWGESQYPTPEQQMRALSQQHYQQQQQQREQWEHRPHMVERGVSFGSYHSSVESGSGGRRRGEEGIKPLTAPPRPGSRSRPRTAQTITAATVAPEGASYRVAMQHVQGVRS</sequence>
<feature type="region of interest" description="Disordered" evidence="1">
    <location>
        <begin position="493"/>
        <end position="514"/>
    </location>
</feature>
<feature type="region of interest" description="Disordered" evidence="1">
    <location>
        <begin position="586"/>
        <end position="648"/>
    </location>
</feature>
<proteinExistence type="predicted"/>
<keyword evidence="3" id="KW-1185">Reference proteome</keyword>
<feature type="compositionally biased region" description="Polar residues" evidence="1">
    <location>
        <begin position="536"/>
        <end position="546"/>
    </location>
</feature>
<dbReference type="GeneID" id="40726505"/>
<feature type="compositionally biased region" description="Low complexity" evidence="1">
    <location>
        <begin position="189"/>
        <end position="206"/>
    </location>
</feature>
<feature type="compositionally biased region" description="Low complexity" evidence="1">
    <location>
        <begin position="914"/>
        <end position="928"/>
    </location>
</feature>
<feature type="region of interest" description="Disordered" evidence="1">
    <location>
        <begin position="1256"/>
        <end position="1294"/>
    </location>
</feature>
<gene>
    <name evidence="2" type="ORF">EX895_003610</name>
</gene>
<feature type="compositionally biased region" description="Low complexity" evidence="1">
    <location>
        <begin position="449"/>
        <end position="460"/>
    </location>
</feature>
<feature type="region of interest" description="Disordered" evidence="1">
    <location>
        <begin position="163"/>
        <end position="224"/>
    </location>
</feature>
<feature type="region of interest" description="Disordered" evidence="1">
    <location>
        <begin position="428"/>
        <end position="460"/>
    </location>
</feature>
<feature type="compositionally biased region" description="Polar residues" evidence="1">
    <location>
        <begin position="867"/>
        <end position="886"/>
    </location>
</feature>
<organism evidence="2 3">
    <name type="scientific">Sporisorium graminicola</name>
    <dbReference type="NCBI Taxonomy" id="280036"/>
    <lineage>
        <taxon>Eukaryota</taxon>
        <taxon>Fungi</taxon>
        <taxon>Dikarya</taxon>
        <taxon>Basidiomycota</taxon>
        <taxon>Ustilaginomycotina</taxon>
        <taxon>Ustilaginomycetes</taxon>
        <taxon>Ustilaginales</taxon>
        <taxon>Ustilaginaceae</taxon>
        <taxon>Sporisorium</taxon>
    </lineage>
</organism>
<reference evidence="2 3" key="1">
    <citation type="submission" date="2019-05" db="EMBL/GenBank/DDBJ databases">
        <title>Sporisorium graminicola CBS 10092 draft sequencing and annotation.</title>
        <authorList>
            <person name="Solano-Gonzalez S."/>
            <person name="Caddick M.X."/>
            <person name="Darby A."/>
        </authorList>
    </citation>
    <scope>NUCLEOTIDE SEQUENCE [LARGE SCALE GENOMIC DNA]</scope>
    <source>
        <strain evidence="2 3">CBS 10092</strain>
    </source>
</reference>
<feature type="compositionally biased region" description="Polar residues" evidence="1">
    <location>
        <begin position="439"/>
        <end position="448"/>
    </location>
</feature>
<evidence type="ECO:0000256" key="1">
    <source>
        <dbReference type="SAM" id="MobiDB-lite"/>
    </source>
</evidence>
<feature type="compositionally biased region" description="Polar residues" evidence="1">
    <location>
        <begin position="895"/>
        <end position="906"/>
    </location>
</feature>
<dbReference type="RefSeq" id="XP_029739581.1">
    <property type="nucleotide sequence ID" value="XM_029884208.1"/>
</dbReference>
<dbReference type="EMBL" id="SRRM01000013">
    <property type="protein sequence ID" value="TKY87596.1"/>
    <property type="molecule type" value="Genomic_DNA"/>
</dbReference>
<evidence type="ECO:0000313" key="2">
    <source>
        <dbReference type="EMBL" id="TKY87596.1"/>
    </source>
</evidence>
<feature type="region of interest" description="Disordered" evidence="1">
    <location>
        <begin position="691"/>
        <end position="725"/>
    </location>
</feature>
<accession>A0A4U7KU05</accession>
<comment type="caution">
    <text evidence="2">The sequence shown here is derived from an EMBL/GenBank/DDBJ whole genome shotgun (WGS) entry which is preliminary data.</text>
</comment>
<feature type="compositionally biased region" description="Polar residues" evidence="1">
    <location>
        <begin position="1100"/>
        <end position="1131"/>
    </location>
</feature>
<feature type="region of interest" description="Disordered" evidence="1">
    <location>
        <begin position="93"/>
        <end position="148"/>
    </location>
</feature>
<feature type="region of interest" description="Disordered" evidence="1">
    <location>
        <begin position="326"/>
        <end position="368"/>
    </location>
</feature>
<dbReference type="KEGG" id="sgra:EX895_003610"/>
<feature type="compositionally biased region" description="Low complexity" evidence="1">
    <location>
        <begin position="286"/>
        <end position="304"/>
    </location>
</feature>
<feature type="compositionally biased region" description="Low complexity" evidence="1">
    <location>
        <begin position="1081"/>
        <end position="1092"/>
    </location>
</feature>
<feature type="region of interest" description="Disordered" evidence="1">
    <location>
        <begin position="526"/>
        <end position="546"/>
    </location>
</feature>
<feature type="compositionally biased region" description="Low complexity" evidence="1">
    <location>
        <begin position="101"/>
        <end position="121"/>
    </location>
</feature>
<feature type="region of interest" description="Disordered" evidence="1">
    <location>
        <begin position="1067"/>
        <end position="1131"/>
    </location>
</feature>
<evidence type="ECO:0000313" key="3">
    <source>
        <dbReference type="Proteomes" id="UP000306050"/>
    </source>
</evidence>
<feature type="compositionally biased region" description="Polar residues" evidence="1">
    <location>
        <begin position="1143"/>
        <end position="1158"/>
    </location>
</feature>
<feature type="region of interest" description="Disordered" evidence="1">
    <location>
        <begin position="264"/>
        <end position="304"/>
    </location>
</feature>
<protein>
    <submittedName>
        <fullName evidence="2">Uncharacterized protein</fullName>
    </submittedName>
</protein>
<feature type="compositionally biased region" description="Basic and acidic residues" evidence="1">
    <location>
        <begin position="341"/>
        <end position="353"/>
    </location>
</feature>
<feature type="region of interest" description="Disordered" evidence="1">
    <location>
        <begin position="1143"/>
        <end position="1221"/>
    </location>
</feature>
<feature type="region of interest" description="Disordered" evidence="1">
    <location>
        <begin position="867"/>
        <end position="945"/>
    </location>
</feature>
<feature type="compositionally biased region" description="Low complexity" evidence="1">
    <location>
        <begin position="355"/>
        <end position="368"/>
    </location>
</feature>